<reference evidence="1 2" key="1">
    <citation type="journal article" date="2011" name="Nature">
        <title>Genomic island variability facilitates Prochlorococcus-virus coexistence.</title>
        <authorList>
            <person name="Avrani S."/>
            <person name="Wurtzel O."/>
            <person name="Sharon I."/>
            <person name="Sorek R."/>
            <person name="Lindell D."/>
        </authorList>
    </citation>
    <scope>NUCLEOTIDE SEQUENCE [LARGE SCALE GENOMIC DNA]</scope>
</reference>
<proteinExistence type="predicted"/>
<organism evidence="1 2">
    <name type="scientific">Cyanophage S-TIM4</name>
    <dbReference type="NCBI Taxonomy" id="1048189"/>
    <lineage>
        <taxon>Viruses</taxon>
        <taxon>Duplodnaviria</taxon>
        <taxon>Heunggongvirae</taxon>
        <taxon>Uroviricota</taxon>
        <taxon>Caudoviricetes</taxon>
        <taxon>Pantevenvirales</taxon>
        <taxon>Kyanoviridae</taxon>
        <taxon>Thaumasvirus</taxon>
        <taxon>Thaumasvirus stim4</taxon>
    </lineage>
</organism>
<gene>
    <name evidence="1" type="primary">ORF_55</name>
    <name evidence="1" type="ORF">S-TIM4_ORF_55</name>
</gene>
<dbReference type="Proteomes" id="UP000257501">
    <property type="component" value="Segment"/>
</dbReference>
<dbReference type="GeneID" id="54997170"/>
<accession>A0A345AWA8</accession>
<dbReference type="RefSeq" id="YP_009806312.1">
    <property type="nucleotide sequence ID" value="NC_048015.1"/>
</dbReference>
<name>A0A345AWA8_9CAUD</name>
<evidence type="ECO:0000313" key="2">
    <source>
        <dbReference type="Proteomes" id="UP000257501"/>
    </source>
</evidence>
<dbReference type="EMBL" id="MH512890">
    <property type="protein sequence ID" value="AXF41191.1"/>
    <property type="molecule type" value="Genomic_DNA"/>
</dbReference>
<evidence type="ECO:0000313" key="1">
    <source>
        <dbReference type="EMBL" id="AXF41191.1"/>
    </source>
</evidence>
<dbReference type="KEGG" id="vg:54997170"/>
<protein>
    <submittedName>
        <fullName evidence="1">Uncharacterized protein</fullName>
    </submittedName>
</protein>
<keyword evidence="2" id="KW-1185">Reference proteome</keyword>
<sequence>MFRKEIKLLKHAIKKGQEDPFLYSEEEFHKLKKKLRQLREWKRSTIIAQKGGFGYEV</sequence>